<keyword evidence="1" id="KW-0472">Membrane</keyword>
<protein>
    <submittedName>
        <fullName evidence="2">Uncharacterized protein DUF2637</fullName>
    </submittedName>
</protein>
<name>A0ABX9E7H2_9PSEU</name>
<evidence type="ECO:0000313" key="3">
    <source>
        <dbReference type="Proteomes" id="UP000248714"/>
    </source>
</evidence>
<evidence type="ECO:0000313" key="2">
    <source>
        <dbReference type="EMBL" id="RAS65630.1"/>
    </source>
</evidence>
<keyword evidence="1" id="KW-1133">Transmembrane helix</keyword>
<dbReference type="InterPro" id="IPR021235">
    <property type="entry name" value="DUF2637"/>
</dbReference>
<dbReference type="EMBL" id="QLTT01000004">
    <property type="protein sequence ID" value="RAS65630.1"/>
    <property type="molecule type" value="Genomic_DNA"/>
</dbReference>
<feature type="transmembrane region" description="Helical" evidence="1">
    <location>
        <begin position="105"/>
        <end position="122"/>
    </location>
</feature>
<accession>A0ABX9E7H2</accession>
<reference evidence="2 3" key="1">
    <citation type="submission" date="2018-06" db="EMBL/GenBank/DDBJ databases">
        <title>Genomic Encyclopedia of Type Strains, Phase IV (KMG-IV): sequencing the most valuable type-strain genomes for metagenomic binning, comparative biology and taxonomic classification.</title>
        <authorList>
            <person name="Goeker M."/>
        </authorList>
    </citation>
    <scope>NUCLEOTIDE SEQUENCE [LARGE SCALE GENOMIC DNA]</scope>
    <source>
        <strain evidence="2 3">DSM 45479</strain>
    </source>
</reference>
<dbReference type="Pfam" id="PF10935">
    <property type="entry name" value="DUF2637"/>
    <property type="match status" value="1"/>
</dbReference>
<dbReference type="RefSeq" id="WP_112227862.1">
    <property type="nucleotide sequence ID" value="NZ_QLTT01000004.1"/>
</dbReference>
<feature type="transmembrane region" description="Helical" evidence="1">
    <location>
        <begin position="76"/>
        <end position="99"/>
    </location>
</feature>
<feature type="transmembrane region" description="Helical" evidence="1">
    <location>
        <begin position="5"/>
        <end position="25"/>
    </location>
</feature>
<organism evidence="2 3">
    <name type="scientific">Lentzea atacamensis</name>
    <dbReference type="NCBI Taxonomy" id="531938"/>
    <lineage>
        <taxon>Bacteria</taxon>
        <taxon>Bacillati</taxon>
        <taxon>Actinomycetota</taxon>
        <taxon>Actinomycetes</taxon>
        <taxon>Pseudonocardiales</taxon>
        <taxon>Pseudonocardiaceae</taxon>
        <taxon>Lentzea</taxon>
    </lineage>
</organism>
<keyword evidence="3" id="KW-1185">Reference proteome</keyword>
<feature type="transmembrane region" description="Helical" evidence="1">
    <location>
        <begin position="45"/>
        <end position="64"/>
    </location>
</feature>
<proteinExistence type="predicted"/>
<dbReference type="Proteomes" id="UP000248714">
    <property type="component" value="Unassembled WGS sequence"/>
</dbReference>
<gene>
    <name evidence="2" type="ORF">C8D87_104180</name>
</gene>
<evidence type="ECO:0000256" key="1">
    <source>
        <dbReference type="SAM" id="Phobius"/>
    </source>
</evidence>
<sequence length="252" mass="26186">MNKTLFWIAVVAVIVVALVAGIVSYDHLHTVAVAAGEQSWIAKLVPLSADGLLVSASLSAFVAKWQGRKVHGMTKLSLAVGLTASVAANIASPFVGGLTGTGQDILAAIVGAWPAIALALSFEEVLRLSVAHTSVPETAEEVAAVPETAETEAVVIAEPVEVPEVAEVPQAETPEVLPLPVAASPVRKSSPRKSPATQGGTSVKAEALAYLTANPNTTAVELAARFDRSDRWARMIRKEFLESGKALQLVSA</sequence>
<keyword evidence="1" id="KW-0812">Transmembrane</keyword>
<comment type="caution">
    <text evidence="2">The sequence shown here is derived from an EMBL/GenBank/DDBJ whole genome shotgun (WGS) entry which is preliminary data.</text>
</comment>